<dbReference type="Proteomes" id="UP001590951">
    <property type="component" value="Unassembled WGS sequence"/>
</dbReference>
<evidence type="ECO:0000313" key="2">
    <source>
        <dbReference type="Proteomes" id="UP001590951"/>
    </source>
</evidence>
<keyword evidence="2" id="KW-1185">Reference proteome</keyword>
<organism evidence="1 2">
    <name type="scientific">Lepraria finkii</name>
    <dbReference type="NCBI Taxonomy" id="1340010"/>
    <lineage>
        <taxon>Eukaryota</taxon>
        <taxon>Fungi</taxon>
        <taxon>Dikarya</taxon>
        <taxon>Ascomycota</taxon>
        <taxon>Pezizomycotina</taxon>
        <taxon>Lecanoromycetes</taxon>
        <taxon>OSLEUM clade</taxon>
        <taxon>Lecanoromycetidae</taxon>
        <taxon>Lecanorales</taxon>
        <taxon>Lecanorineae</taxon>
        <taxon>Stereocaulaceae</taxon>
        <taxon>Lepraria</taxon>
    </lineage>
</organism>
<comment type="caution">
    <text evidence="1">The sequence shown here is derived from an EMBL/GenBank/DDBJ whole genome shotgun (WGS) entry which is preliminary data.</text>
</comment>
<dbReference type="EMBL" id="JBHFEH010000022">
    <property type="protein sequence ID" value="KAL2053218.1"/>
    <property type="molecule type" value="Genomic_DNA"/>
</dbReference>
<proteinExistence type="predicted"/>
<reference evidence="1 2" key="1">
    <citation type="submission" date="2024-09" db="EMBL/GenBank/DDBJ databases">
        <title>Rethinking Asexuality: The Enigmatic Case of Functional Sexual Genes in Lepraria (Stereocaulaceae).</title>
        <authorList>
            <person name="Doellman M."/>
            <person name="Sun Y."/>
            <person name="Barcenas-Pena A."/>
            <person name="Lumbsch H.T."/>
            <person name="Grewe F."/>
        </authorList>
    </citation>
    <scope>NUCLEOTIDE SEQUENCE [LARGE SCALE GENOMIC DNA]</scope>
    <source>
        <strain evidence="1 2">Grewe 0041</strain>
    </source>
</reference>
<protein>
    <submittedName>
        <fullName evidence="1">Uncharacterized protein</fullName>
    </submittedName>
</protein>
<name>A0ABR4B5S5_9LECA</name>
<accession>A0ABR4B5S5</accession>
<evidence type="ECO:0000313" key="1">
    <source>
        <dbReference type="EMBL" id="KAL2053218.1"/>
    </source>
</evidence>
<gene>
    <name evidence="1" type="ORF">ABVK25_006543</name>
</gene>
<sequence length="67" mass="7109">MENTISKDSAVSQFNPTLCQGVIECVNTLKKVVSGCNLGAPDFGGRVDDDSDSGYLERWVNAAGSQI</sequence>